<gene>
    <name evidence="3" type="ORF">HHL21_15280</name>
</gene>
<dbReference type="CDD" id="cd00586">
    <property type="entry name" value="4HBT"/>
    <property type="match status" value="1"/>
</dbReference>
<dbReference type="AlphaFoldDB" id="A0A848HSZ8"/>
<reference evidence="3 4" key="1">
    <citation type="submission" date="2020-04" db="EMBL/GenBank/DDBJ databases">
        <title>Massilia sp. RP-1-19 isolated from soil.</title>
        <authorList>
            <person name="Dahal R.H."/>
        </authorList>
    </citation>
    <scope>NUCLEOTIDE SEQUENCE [LARGE SCALE GENOMIC DNA]</scope>
    <source>
        <strain evidence="3 4">RP-1-19</strain>
    </source>
</reference>
<dbReference type="Pfam" id="PF13279">
    <property type="entry name" value="4HBT_2"/>
    <property type="match status" value="1"/>
</dbReference>
<dbReference type="EMBL" id="JABBGG010000008">
    <property type="protein sequence ID" value="NML62413.1"/>
    <property type="molecule type" value="Genomic_DNA"/>
</dbReference>
<organism evidence="3 4">
    <name type="scientific">Massilia polaris</name>
    <dbReference type="NCBI Taxonomy" id="2728846"/>
    <lineage>
        <taxon>Bacteria</taxon>
        <taxon>Pseudomonadati</taxon>
        <taxon>Pseudomonadota</taxon>
        <taxon>Betaproteobacteria</taxon>
        <taxon>Burkholderiales</taxon>
        <taxon>Oxalobacteraceae</taxon>
        <taxon>Telluria group</taxon>
        <taxon>Massilia</taxon>
    </lineage>
</organism>
<sequence length="159" mass="17717">MSSTDLRTTPRAAFPHFCEIATRWMDNDVYGHVNNVVYYSYFDTAVNQFLIANGVLDIRQGEIVGFVVDSGCSYFSPIAFPDTVHVGMRVARLGNSSVRYEIGIYRNDDAAPAAVGHFVHVYVERSSNRTVPIPPRVRDVLETIRGTTSGLPSQRDSKN</sequence>
<comment type="caution">
    <text evidence="3">The sequence shown here is derived from an EMBL/GenBank/DDBJ whole genome shotgun (WGS) entry which is preliminary data.</text>
</comment>
<keyword evidence="2" id="KW-0378">Hydrolase</keyword>
<dbReference type="GO" id="GO:0047617">
    <property type="term" value="F:fatty acyl-CoA hydrolase activity"/>
    <property type="evidence" value="ECO:0007669"/>
    <property type="project" value="TreeGrafter"/>
</dbReference>
<dbReference type="PANTHER" id="PTHR31793">
    <property type="entry name" value="4-HYDROXYBENZOYL-COA THIOESTERASE FAMILY MEMBER"/>
    <property type="match status" value="1"/>
</dbReference>
<dbReference type="InterPro" id="IPR050563">
    <property type="entry name" value="4-hydroxybenzoyl-CoA_TE"/>
</dbReference>
<dbReference type="PANTHER" id="PTHR31793:SF27">
    <property type="entry name" value="NOVEL THIOESTERASE SUPERFAMILY DOMAIN AND SAPOSIN A-TYPE DOMAIN CONTAINING PROTEIN (0610012H03RIK)"/>
    <property type="match status" value="1"/>
</dbReference>
<proteinExistence type="inferred from homology"/>
<evidence type="ECO:0000256" key="2">
    <source>
        <dbReference type="ARBA" id="ARBA00022801"/>
    </source>
</evidence>
<evidence type="ECO:0000313" key="3">
    <source>
        <dbReference type="EMBL" id="NML62413.1"/>
    </source>
</evidence>
<dbReference type="InterPro" id="IPR029069">
    <property type="entry name" value="HotDog_dom_sf"/>
</dbReference>
<evidence type="ECO:0000313" key="4">
    <source>
        <dbReference type="Proteomes" id="UP000583752"/>
    </source>
</evidence>
<dbReference type="RefSeq" id="WP_169467369.1">
    <property type="nucleotide sequence ID" value="NZ_JABBGG010000008.1"/>
</dbReference>
<name>A0A848HSZ8_9BURK</name>
<keyword evidence="4" id="KW-1185">Reference proteome</keyword>
<accession>A0A848HSZ8</accession>
<evidence type="ECO:0000256" key="1">
    <source>
        <dbReference type="ARBA" id="ARBA00005953"/>
    </source>
</evidence>
<dbReference type="Gene3D" id="3.10.129.10">
    <property type="entry name" value="Hotdog Thioesterase"/>
    <property type="match status" value="1"/>
</dbReference>
<dbReference type="Proteomes" id="UP000583752">
    <property type="component" value="Unassembled WGS sequence"/>
</dbReference>
<protein>
    <submittedName>
        <fullName evidence="3">Acyl-CoA thioesterase</fullName>
    </submittedName>
</protein>
<comment type="similarity">
    <text evidence="1">Belongs to the 4-hydroxybenzoyl-CoA thioesterase family.</text>
</comment>
<dbReference type="SUPFAM" id="SSF54637">
    <property type="entry name" value="Thioesterase/thiol ester dehydrase-isomerase"/>
    <property type="match status" value="1"/>
</dbReference>